<evidence type="ECO:0000313" key="3">
    <source>
        <dbReference type="EMBL" id="KNB73561.1"/>
    </source>
</evidence>
<dbReference type="RefSeq" id="WP_049737565.1">
    <property type="nucleotide sequence ID" value="NZ_BJON01000013.1"/>
</dbReference>
<feature type="coiled-coil region" evidence="1">
    <location>
        <begin position="84"/>
        <end position="167"/>
    </location>
</feature>
<reference evidence="4" key="1">
    <citation type="submission" date="2015-07" db="EMBL/GenBank/DDBJ databases">
        <title>Genome sequencing project for genomic taxonomy and phylogenomics of Bacillus-like bacteria.</title>
        <authorList>
            <person name="Liu B."/>
            <person name="Wang J."/>
            <person name="Zhu Y."/>
            <person name="Liu G."/>
            <person name="Chen Q."/>
            <person name="Chen Z."/>
            <person name="Lan J."/>
            <person name="Che J."/>
            <person name="Ge C."/>
            <person name="Shi H."/>
            <person name="Pan Z."/>
            <person name="Liu X."/>
        </authorList>
    </citation>
    <scope>NUCLEOTIDE SEQUENCE [LARGE SCALE GENOMIC DNA]</scope>
    <source>
        <strain evidence="4">DSM 9887</strain>
    </source>
</reference>
<dbReference type="EMBL" id="BJON01000013">
    <property type="protein sequence ID" value="GED69621.1"/>
    <property type="molecule type" value="Genomic_DNA"/>
</dbReference>
<dbReference type="STRING" id="54915.ADS79_06345"/>
<evidence type="ECO:0000313" key="4">
    <source>
        <dbReference type="Proteomes" id="UP000036834"/>
    </source>
</evidence>
<keyword evidence="5" id="KW-1185">Reference proteome</keyword>
<organism evidence="3 4">
    <name type="scientific">Brevibacillus reuszeri</name>
    <dbReference type="NCBI Taxonomy" id="54915"/>
    <lineage>
        <taxon>Bacteria</taxon>
        <taxon>Bacillati</taxon>
        <taxon>Bacillota</taxon>
        <taxon>Bacilli</taxon>
        <taxon>Bacillales</taxon>
        <taxon>Paenibacillaceae</taxon>
        <taxon>Brevibacillus</taxon>
    </lineage>
</organism>
<dbReference type="AlphaFoldDB" id="A0A0K9YY27"/>
<dbReference type="OrthoDB" id="3540923at2"/>
<dbReference type="Proteomes" id="UP000036834">
    <property type="component" value="Unassembled WGS sequence"/>
</dbReference>
<accession>A0A0K9YY27</accession>
<gene>
    <name evidence="3" type="ORF">ADS79_06345</name>
    <name evidence="2" type="ORF">BRE01_33230</name>
</gene>
<name>A0A0K9YY27_9BACL</name>
<comment type="caution">
    <text evidence="3">The sequence shown here is derived from an EMBL/GenBank/DDBJ whole genome shotgun (WGS) entry which is preliminary data.</text>
</comment>
<reference evidence="3" key="2">
    <citation type="submission" date="2015-07" db="EMBL/GenBank/DDBJ databases">
        <title>MeaNS - Measles Nucleotide Surveillance Program.</title>
        <authorList>
            <person name="Tran T."/>
            <person name="Druce J."/>
        </authorList>
    </citation>
    <scope>NUCLEOTIDE SEQUENCE</scope>
    <source>
        <strain evidence="3">DSM 9887</strain>
    </source>
</reference>
<feature type="coiled-coil region" evidence="1">
    <location>
        <begin position="208"/>
        <end position="235"/>
    </location>
</feature>
<sequence length="312" mass="36451">MFQEINERLAAKKVELRQKLHREHNSKKLREQHEQEVIKLQTLHKKLQSEQQDVDKLMGMSFGAFFYSLIGKKDEKLSKEKEELLQAKIKYEAVLATVKDLEEEMATTKEQLSRMSDVESEYADLLLQKERLIQAKRPDLVRVLREYSEQQSQLEASQKELDEALEAGRATIQHLDKAIDKLKSASSWGAWDMLGGGAVSTYIKHSRINEARDAVHEAQKSLRRFERELYDVQRESRIQIDIGEMLTFADFFFDNIITDWIVQDRISTSLQQAKDKMEKVIKLQDELLVERKVVETELGDIRHKSLDLIEYA</sequence>
<reference evidence="2 5" key="3">
    <citation type="submission" date="2019-06" db="EMBL/GenBank/DDBJ databases">
        <title>Whole genome shotgun sequence of Brevibacillus reuszeri NBRC 15719.</title>
        <authorList>
            <person name="Hosoyama A."/>
            <person name="Uohara A."/>
            <person name="Ohji S."/>
            <person name="Ichikawa N."/>
        </authorList>
    </citation>
    <scope>NUCLEOTIDE SEQUENCE [LARGE SCALE GENOMIC DNA]</scope>
    <source>
        <strain evidence="2 5">NBRC 15719</strain>
    </source>
</reference>
<dbReference type="Proteomes" id="UP000319578">
    <property type="component" value="Unassembled WGS sequence"/>
</dbReference>
<dbReference type="SUPFAM" id="SSF58100">
    <property type="entry name" value="Bacterial hemolysins"/>
    <property type="match status" value="1"/>
</dbReference>
<proteinExistence type="predicted"/>
<dbReference type="PATRIC" id="fig|54915.3.peg.6689"/>
<protein>
    <submittedName>
        <fullName evidence="3">Uncharacterized protein</fullName>
    </submittedName>
</protein>
<evidence type="ECO:0000313" key="2">
    <source>
        <dbReference type="EMBL" id="GED69621.1"/>
    </source>
</evidence>
<dbReference type="EMBL" id="LGIQ01000005">
    <property type="protein sequence ID" value="KNB73561.1"/>
    <property type="molecule type" value="Genomic_DNA"/>
</dbReference>
<evidence type="ECO:0000313" key="5">
    <source>
        <dbReference type="Proteomes" id="UP000319578"/>
    </source>
</evidence>
<evidence type="ECO:0000256" key="1">
    <source>
        <dbReference type="SAM" id="Coils"/>
    </source>
</evidence>
<keyword evidence="1" id="KW-0175">Coiled coil</keyword>